<dbReference type="AlphaFoldDB" id="A0A8H5UZY9"/>
<keyword evidence="2" id="KW-1185">Reference proteome</keyword>
<evidence type="ECO:0000313" key="2">
    <source>
        <dbReference type="Proteomes" id="UP000546213"/>
    </source>
</evidence>
<organism evidence="1 2">
    <name type="scientific">Fusarium pseudocircinatum</name>
    <dbReference type="NCBI Taxonomy" id="56676"/>
    <lineage>
        <taxon>Eukaryota</taxon>
        <taxon>Fungi</taxon>
        <taxon>Dikarya</taxon>
        <taxon>Ascomycota</taxon>
        <taxon>Pezizomycotina</taxon>
        <taxon>Sordariomycetes</taxon>
        <taxon>Hypocreomycetidae</taxon>
        <taxon>Hypocreales</taxon>
        <taxon>Nectriaceae</taxon>
        <taxon>Fusarium</taxon>
        <taxon>Fusarium fujikuroi species complex</taxon>
    </lineage>
</organism>
<reference evidence="1 2" key="1">
    <citation type="submission" date="2020-05" db="EMBL/GenBank/DDBJ databases">
        <title>Identification and distribution of gene clusters putatively required for synthesis of sphingolipid metabolism inhibitors in phylogenetically diverse species of the filamentous fungus Fusarium.</title>
        <authorList>
            <person name="Kim H.-S."/>
            <person name="Busman M."/>
            <person name="Brown D.W."/>
            <person name="Divon H."/>
            <person name="Uhlig S."/>
            <person name="Proctor R.H."/>
        </authorList>
    </citation>
    <scope>NUCLEOTIDE SEQUENCE [LARGE SCALE GENOMIC DNA]</scope>
    <source>
        <strain evidence="1 2">NRRL 36939</strain>
    </source>
</reference>
<dbReference type="EMBL" id="JAAOAS010000026">
    <property type="protein sequence ID" value="KAF5603650.1"/>
    <property type="molecule type" value="Genomic_DNA"/>
</dbReference>
<gene>
    <name evidence="1" type="ORF">FPCIR_1247</name>
</gene>
<dbReference type="OrthoDB" id="5075942at2759"/>
<name>A0A8H5UZY9_9HYPO</name>
<evidence type="ECO:0000313" key="1">
    <source>
        <dbReference type="EMBL" id="KAF5603650.1"/>
    </source>
</evidence>
<accession>A0A8H5UZY9</accession>
<dbReference type="Proteomes" id="UP000546213">
    <property type="component" value="Unassembled WGS sequence"/>
</dbReference>
<proteinExistence type="predicted"/>
<protein>
    <submittedName>
        <fullName evidence="1">Uncharacterized protein</fullName>
    </submittedName>
</protein>
<sequence>MILPVSISFLVLNHHDHIFVGAETHATMEFKKLTLEERLQTLSYTWSTWKPTTPPRADFSEELWAMVCSTYEEYEKITIDSVESIIGDADAVVPDRWGQQSEDQMEARWQTSLRKKSSEVIARRSSDLGAKLEFTRHPPIPAPSTEAVTFAIVSAVRVIASYHSMHPHHRSLQSNFDPQAHCHKTLMDSQPALLYTQDPPNTQVRHTTMLHILYADETATEPPFSLYPGLTAFAEAHPSQVQCHDRASLWGTIIESPTERREIYHTDQALWQCFWFT</sequence>
<comment type="caution">
    <text evidence="1">The sequence shown here is derived from an EMBL/GenBank/DDBJ whole genome shotgun (WGS) entry which is preliminary data.</text>
</comment>